<proteinExistence type="predicted"/>
<protein>
    <submittedName>
        <fullName evidence="1">Uncharacterized protein</fullName>
    </submittedName>
</protein>
<name>A0A392V5N1_9FABA</name>
<accession>A0A392V5N1</accession>
<dbReference type="EMBL" id="LXQA011071614">
    <property type="protein sequence ID" value="MCI83628.1"/>
    <property type="molecule type" value="Genomic_DNA"/>
</dbReference>
<reference evidence="1 2" key="1">
    <citation type="journal article" date="2018" name="Front. Plant Sci.">
        <title>Red Clover (Trifolium pratense) and Zigzag Clover (T. medium) - A Picture of Genomic Similarities and Differences.</title>
        <authorList>
            <person name="Dluhosova J."/>
            <person name="Istvanek J."/>
            <person name="Nedelnik J."/>
            <person name="Repkova J."/>
        </authorList>
    </citation>
    <scope>NUCLEOTIDE SEQUENCE [LARGE SCALE GENOMIC DNA]</scope>
    <source>
        <strain evidence="2">cv. 10/8</strain>
        <tissue evidence="1">Leaf</tissue>
    </source>
</reference>
<sequence length="63" mass="7141">MISLIVKNITSQQYLVFIQTPHSSEDPFNTLNPTLSTIGIITPFEDRRFVVHEPLKSELILSA</sequence>
<comment type="caution">
    <text evidence="1">The sequence shown here is derived from an EMBL/GenBank/DDBJ whole genome shotgun (WGS) entry which is preliminary data.</text>
</comment>
<dbReference type="Proteomes" id="UP000265520">
    <property type="component" value="Unassembled WGS sequence"/>
</dbReference>
<organism evidence="1 2">
    <name type="scientific">Trifolium medium</name>
    <dbReference type="NCBI Taxonomy" id="97028"/>
    <lineage>
        <taxon>Eukaryota</taxon>
        <taxon>Viridiplantae</taxon>
        <taxon>Streptophyta</taxon>
        <taxon>Embryophyta</taxon>
        <taxon>Tracheophyta</taxon>
        <taxon>Spermatophyta</taxon>
        <taxon>Magnoliopsida</taxon>
        <taxon>eudicotyledons</taxon>
        <taxon>Gunneridae</taxon>
        <taxon>Pentapetalae</taxon>
        <taxon>rosids</taxon>
        <taxon>fabids</taxon>
        <taxon>Fabales</taxon>
        <taxon>Fabaceae</taxon>
        <taxon>Papilionoideae</taxon>
        <taxon>50 kb inversion clade</taxon>
        <taxon>NPAAA clade</taxon>
        <taxon>Hologalegina</taxon>
        <taxon>IRL clade</taxon>
        <taxon>Trifolieae</taxon>
        <taxon>Trifolium</taxon>
    </lineage>
</organism>
<keyword evidence="2" id="KW-1185">Reference proteome</keyword>
<evidence type="ECO:0000313" key="1">
    <source>
        <dbReference type="EMBL" id="MCI83628.1"/>
    </source>
</evidence>
<feature type="non-terminal residue" evidence="1">
    <location>
        <position position="63"/>
    </location>
</feature>
<dbReference type="AlphaFoldDB" id="A0A392V5N1"/>
<evidence type="ECO:0000313" key="2">
    <source>
        <dbReference type="Proteomes" id="UP000265520"/>
    </source>
</evidence>